<reference evidence="3" key="1">
    <citation type="submission" date="2009-08" db="EMBL/GenBank/DDBJ databases">
        <title>Annotation of Salpingoeca rosetta.</title>
        <authorList>
            <consortium name="The Broad Institute Genome Sequencing Platform"/>
            <person name="Russ C."/>
            <person name="Cuomo C."/>
            <person name="Burger G."/>
            <person name="Gray M.W."/>
            <person name="Holland P.W.H."/>
            <person name="King N."/>
            <person name="Lang F.B.F."/>
            <person name="Roger A.J."/>
            <person name="Ruiz-Trillo I."/>
            <person name="Young S.K."/>
            <person name="Zeng Q."/>
            <person name="Gargeya S."/>
            <person name="Alvarado L."/>
            <person name="Berlin A."/>
            <person name="Chapman S.B."/>
            <person name="Chen Z."/>
            <person name="Freedman E."/>
            <person name="Gellesch M."/>
            <person name="Goldberg J."/>
            <person name="Griggs A."/>
            <person name="Gujja S."/>
            <person name="Heilman E."/>
            <person name="Heiman D."/>
            <person name="Howarth C."/>
            <person name="Mehta T."/>
            <person name="Neiman D."/>
            <person name="Pearson M."/>
            <person name="Roberts A."/>
            <person name="Saif S."/>
            <person name="Shea T."/>
            <person name="Shenoy N."/>
            <person name="Sisk P."/>
            <person name="Stolte C."/>
            <person name="Sykes S."/>
            <person name="White J."/>
            <person name="Yandava C."/>
            <person name="Haas B."/>
            <person name="Nusbaum C."/>
            <person name="Birren B."/>
        </authorList>
    </citation>
    <scope>NUCLEOTIDE SEQUENCE [LARGE SCALE GENOMIC DNA]</scope>
    <source>
        <strain evidence="3">ATCC 50818</strain>
    </source>
</reference>
<dbReference type="Proteomes" id="UP000007799">
    <property type="component" value="Unassembled WGS sequence"/>
</dbReference>
<feature type="compositionally biased region" description="Polar residues" evidence="1">
    <location>
        <begin position="363"/>
        <end position="374"/>
    </location>
</feature>
<evidence type="ECO:0000256" key="2">
    <source>
        <dbReference type="SAM" id="SignalP"/>
    </source>
</evidence>
<dbReference type="RefSeq" id="XP_004995349.1">
    <property type="nucleotide sequence ID" value="XM_004995292.1"/>
</dbReference>
<dbReference type="KEGG" id="sre:PTSG_12047"/>
<keyword evidence="4" id="KW-1185">Reference proteome</keyword>
<evidence type="ECO:0000313" key="4">
    <source>
        <dbReference type="Proteomes" id="UP000007799"/>
    </source>
</evidence>
<feature type="chain" id="PRO_5003287324" description="Right handed beta helix domain-containing protein" evidence="2">
    <location>
        <begin position="23"/>
        <end position="841"/>
    </location>
</feature>
<dbReference type="InParanoid" id="F2U644"/>
<dbReference type="InterPro" id="IPR012334">
    <property type="entry name" value="Pectin_lyas_fold"/>
</dbReference>
<evidence type="ECO:0000256" key="1">
    <source>
        <dbReference type="SAM" id="MobiDB-lite"/>
    </source>
</evidence>
<dbReference type="EMBL" id="GL832962">
    <property type="protein sequence ID" value="EGD82985.1"/>
    <property type="molecule type" value="Genomic_DNA"/>
</dbReference>
<evidence type="ECO:0008006" key="5">
    <source>
        <dbReference type="Google" id="ProtNLM"/>
    </source>
</evidence>
<evidence type="ECO:0000313" key="3">
    <source>
        <dbReference type="EMBL" id="EGD82985.1"/>
    </source>
</evidence>
<dbReference type="OrthoDB" id="5949092at2759"/>
<sequence length="841" mass="89856">MRVVAGAVLVLVLCALLPFVHAQIRPPARPHNYDCALKQLAYNRSLALLAGSSNADAGAWPQLIHDALFLGQCSEAAAAAATASTSTARRTFRERVRQARATPPPEQRCMTVFVSPSGDDTHGDGSAAHPFASLQRALAVTASMPAHGSGSAPSSLEILMQPGHYFVANTVYVGPQPLPVTIRAADPVRRPIISGGMRLTNLTFTAAGDPSLPPTTLVTTLPPQVDLSNAAKGLSVFVDHEAYVAARWPNANPVYDLWPAGYVDGPIEYAPAHHPGPHEIPVSVQAATLPFPSVYQTYEHTLVDPRQWHVGRGVGGATLPPSATPPANLTGGIAVNWDGNNHPGYRDQWMNYGYFITKQSDPNTKATTLTSTSKGRPASGGHTLTFGAGGWQGTNPDSGDKYRQLYVYNARGALDAPGEYWIDASARQLFLIPNNTAINTTTTITIAQQATVLSVSGTARRPVRNLTLRDLVFTATRPTFMEEYEQPYSNTAGWSFARHAAVEMEGVEDSAVVACSFRWLGGNGLLLSGRANNVSVLDSEFAFLGDSAILALGRPRLAAGVWPDFPNATTVQRCLFHDLGLVGKQVAAYSQYMAAHTTLARNVAFNLPRAAVNWGDGFRGGNVLTASVFFACVRESADHGAFNSWAREPMLYVDEASGGNVAVVPRTNTISKMLILGAGGTLSNLDHDDGSLLYNDTDNVLAYAPAKSYLGSQKTATRSLFLFPDLAVMQHTCYMSDGAFNSTFGEQYTHNTCMLFNATTAPVASMPVCNQTALSACTASNNNRYFVSTDASHPTPVWRVGHEALHLPGMQKLGLEHNSTVVSGFPSPSEVVAMAKAVLDM</sequence>
<dbReference type="AlphaFoldDB" id="F2U644"/>
<organism evidence="4">
    <name type="scientific">Salpingoeca rosetta (strain ATCC 50818 / BSB-021)</name>
    <dbReference type="NCBI Taxonomy" id="946362"/>
    <lineage>
        <taxon>Eukaryota</taxon>
        <taxon>Choanoflagellata</taxon>
        <taxon>Craspedida</taxon>
        <taxon>Salpingoecidae</taxon>
        <taxon>Salpingoeca</taxon>
    </lineage>
</organism>
<protein>
    <recommendedName>
        <fullName evidence="5">Right handed beta helix domain-containing protein</fullName>
    </recommendedName>
</protein>
<feature type="signal peptide" evidence="2">
    <location>
        <begin position="1"/>
        <end position="22"/>
    </location>
</feature>
<keyword evidence="2" id="KW-0732">Signal</keyword>
<feature type="region of interest" description="Disordered" evidence="1">
    <location>
        <begin position="363"/>
        <end position="392"/>
    </location>
</feature>
<dbReference type="InterPro" id="IPR011050">
    <property type="entry name" value="Pectin_lyase_fold/virulence"/>
</dbReference>
<dbReference type="Gene3D" id="2.160.20.10">
    <property type="entry name" value="Single-stranded right-handed beta-helix, Pectin lyase-like"/>
    <property type="match status" value="2"/>
</dbReference>
<dbReference type="STRING" id="946362.F2U644"/>
<dbReference type="GeneID" id="16075931"/>
<dbReference type="PANTHER" id="PTHR36453">
    <property type="entry name" value="SECRETED PROTEIN-RELATED"/>
    <property type="match status" value="1"/>
</dbReference>
<name>F2U644_SALR5</name>
<accession>F2U644</accession>
<dbReference type="SUPFAM" id="SSF51126">
    <property type="entry name" value="Pectin lyase-like"/>
    <property type="match status" value="1"/>
</dbReference>
<proteinExistence type="predicted"/>
<dbReference type="PANTHER" id="PTHR36453:SF1">
    <property type="entry name" value="RIGHT HANDED BETA HELIX DOMAIN-CONTAINING PROTEIN"/>
    <property type="match status" value="1"/>
</dbReference>
<dbReference type="eggNOG" id="ENOG502RBSW">
    <property type="taxonomic scope" value="Eukaryota"/>
</dbReference>
<gene>
    <name evidence="3" type="ORF">PTSG_12047</name>
</gene>